<organism evidence="5 6">
    <name type="scientific">Pontibacillus litoralis JSM 072002</name>
    <dbReference type="NCBI Taxonomy" id="1385512"/>
    <lineage>
        <taxon>Bacteria</taxon>
        <taxon>Bacillati</taxon>
        <taxon>Bacillota</taxon>
        <taxon>Bacilli</taxon>
        <taxon>Bacillales</taxon>
        <taxon>Bacillaceae</taxon>
        <taxon>Pontibacillus</taxon>
    </lineage>
</organism>
<dbReference type="Gene3D" id="3.40.50.150">
    <property type="entry name" value="Vaccinia Virus protein VP39"/>
    <property type="match status" value="1"/>
</dbReference>
<proteinExistence type="predicted"/>
<dbReference type="Proteomes" id="UP000030401">
    <property type="component" value="Unassembled WGS sequence"/>
</dbReference>
<keyword evidence="1" id="KW-0489">Methyltransferase</keyword>
<dbReference type="InterPro" id="IPR029063">
    <property type="entry name" value="SAM-dependent_MTases_sf"/>
</dbReference>
<dbReference type="Pfam" id="PF13649">
    <property type="entry name" value="Methyltransf_25"/>
    <property type="match status" value="1"/>
</dbReference>
<comment type="caution">
    <text evidence="5">The sequence shown here is derived from an EMBL/GenBank/DDBJ whole genome shotgun (WGS) entry which is preliminary data.</text>
</comment>
<reference evidence="5 6" key="1">
    <citation type="submission" date="2013-08" db="EMBL/GenBank/DDBJ databases">
        <authorList>
            <person name="Huang J."/>
            <person name="Wang G."/>
        </authorList>
    </citation>
    <scope>NUCLEOTIDE SEQUENCE [LARGE SCALE GENOMIC DNA]</scope>
    <source>
        <strain evidence="5 6">JSM 072002</strain>
    </source>
</reference>
<dbReference type="GO" id="GO:0032259">
    <property type="term" value="P:methylation"/>
    <property type="evidence" value="ECO:0007669"/>
    <property type="project" value="UniProtKB-KW"/>
</dbReference>
<dbReference type="OrthoDB" id="9811589at2"/>
<keyword evidence="6" id="KW-1185">Reference proteome</keyword>
<keyword evidence="3" id="KW-0175">Coiled coil</keyword>
<evidence type="ECO:0000256" key="1">
    <source>
        <dbReference type="ARBA" id="ARBA00022603"/>
    </source>
</evidence>
<dbReference type="CDD" id="cd02440">
    <property type="entry name" value="AdoMet_MTases"/>
    <property type="match status" value="1"/>
</dbReference>
<dbReference type="PANTHER" id="PTHR43861">
    <property type="entry name" value="TRANS-ACONITATE 2-METHYLTRANSFERASE-RELATED"/>
    <property type="match status" value="1"/>
</dbReference>
<evidence type="ECO:0000256" key="3">
    <source>
        <dbReference type="SAM" id="Coils"/>
    </source>
</evidence>
<dbReference type="EMBL" id="AVPG01000035">
    <property type="protein sequence ID" value="KGX84588.1"/>
    <property type="molecule type" value="Genomic_DNA"/>
</dbReference>
<protein>
    <recommendedName>
        <fullName evidence="4">Methyltransferase domain-containing protein</fullName>
    </recommendedName>
</protein>
<evidence type="ECO:0000313" key="5">
    <source>
        <dbReference type="EMBL" id="KGX84588.1"/>
    </source>
</evidence>
<gene>
    <name evidence="5" type="ORF">N784_13140</name>
</gene>
<dbReference type="InterPro" id="IPR041698">
    <property type="entry name" value="Methyltransf_25"/>
</dbReference>
<feature type="coiled-coil region" evidence="3">
    <location>
        <begin position="51"/>
        <end position="78"/>
    </location>
</feature>
<dbReference type="PANTHER" id="PTHR43861:SF1">
    <property type="entry name" value="TRANS-ACONITATE 2-METHYLTRANSFERASE"/>
    <property type="match status" value="1"/>
</dbReference>
<dbReference type="eggNOG" id="COG0500">
    <property type="taxonomic scope" value="Bacteria"/>
</dbReference>
<name>A0A0A5G0G1_9BACI</name>
<evidence type="ECO:0000259" key="4">
    <source>
        <dbReference type="Pfam" id="PF13649"/>
    </source>
</evidence>
<dbReference type="GO" id="GO:0008168">
    <property type="term" value="F:methyltransferase activity"/>
    <property type="evidence" value="ECO:0007669"/>
    <property type="project" value="UniProtKB-KW"/>
</dbReference>
<keyword evidence="2" id="KW-0808">Transferase</keyword>
<dbReference type="RefSeq" id="WP_052127363.1">
    <property type="nucleotide sequence ID" value="NZ_AVPG01000035.1"/>
</dbReference>
<accession>A0A0A5G0G1</accession>
<evidence type="ECO:0000313" key="6">
    <source>
        <dbReference type="Proteomes" id="UP000030401"/>
    </source>
</evidence>
<feature type="domain" description="Methyltransferase" evidence="4">
    <location>
        <begin position="20"/>
        <end position="108"/>
    </location>
</feature>
<sequence>MGKGILKYYEQSNGTNNNTILDLCCGTGTLLLNFAENSYQGMGIDISADMLAVAKENLDEYRDKVKLVERDVTEFEVTSKYDLFTSTADALNHLPDLNALESCFKCVKDAITNEGLFIFDINTPGGITRGEGMALFENESVFVLRNESFEQLNNKGISIVYGMLVSDLN</sequence>
<evidence type="ECO:0000256" key="2">
    <source>
        <dbReference type="ARBA" id="ARBA00022679"/>
    </source>
</evidence>
<dbReference type="STRING" id="1385512.N784_13140"/>
<dbReference type="AlphaFoldDB" id="A0A0A5G0G1"/>
<dbReference type="SUPFAM" id="SSF53335">
    <property type="entry name" value="S-adenosyl-L-methionine-dependent methyltransferases"/>
    <property type="match status" value="1"/>
</dbReference>